<comment type="caution">
    <text evidence="10">The sequence shown here is derived from an EMBL/GenBank/DDBJ whole genome shotgun (WGS) entry which is preliminary data.</text>
</comment>
<comment type="pathway">
    <text evidence="1 8">Bacterial outer membrane biogenesis; LPS core biosynthesis.</text>
</comment>
<dbReference type="GO" id="GO:0009245">
    <property type="term" value="P:lipid A biosynthetic process"/>
    <property type="evidence" value="ECO:0007669"/>
    <property type="project" value="TreeGrafter"/>
</dbReference>
<organism evidence="10 11">
    <name type="scientific">Calditerrivibrio nitroreducens</name>
    <dbReference type="NCBI Taxonomy" id="477976"/>
    <lineage>
        <taxon>Bacteria</taxon>
        <taxon>Pseudomonadati</taxon>
        <taxon>Deferribacterota</taxon>
        <taxon>Deferribacteres</taxon>
        <taxon>Deferribacterales</taxon>
        <taxon>Calditerrivibrionaceae</taxon>
    </lineage>
</organism>
<feature type="domain" description="3-deoxy-D-manno-octulosonic-acid transferase N-terminal" evidence="9">
    <location>
        <begin position="34"/>
        <end position="207"/>
    </location>
</feature>
<keyword evidence="8" id="KW-0472">Membrane</keyword>
<evidence type="ECO:0000256" key="7">
    <source>
        <dbReference type="PIRSR" id="PIRSR639901-1"/>
    </source>
</evidence>
<reference evidence="10 11" key="1">
    <citation type="submission" date="2018-01" db="EMBL/GenBank/DDBJ databases">
        <title>Metagenomic assembled genomes from two thermal pools in the Uzon Caldera, Kamchatka, Russia.</title>
        <authorList>
            <person name="Wilkins L."/>
            <person name="Ettinger C."/>
        </authorList>
    </citation>
    <scope>NUCLEOTIDE SEQUENCE [LARGE SCALE GENOMIC DNA]</scope>
    <source>
        <strain evidence="10">ZAV-05</strain>
    </source>
</reference>
<dbReference type="InterPro" id="IPR039901">
    <property type="entry name" value="Kdotransferase"/>
</dbReference>
<dbReference type="Gene3D" id="3.40.50.11720">
    <property type="entry name" value="3-Deoxy-D-manno-octulosonic-acid transferase, N-terminal domain"/>
    <property type="match status" value="1"/>
</dbReference>
<dbReference type="GO" id="GO:0005886">
    <property type="term" value="C:plasma membrane"/>
    <property type="evidence" value="ECO:0007669"/>
    <property type="project" value="UniProtKB-SubCell"/>
</dbReference>
<name>A0A2J6WIF3_9BACT</name>
<dbReference type="Gene3D" id="3.40.50.2000">
    <property type="entry name" value="Glycogen Phosphorylase B"/>
    <property type="match status" value="1"/>
</dbReference>
<dbReference type="PANTHER" id="PTHR42755">
    <property type="entry name" value="3-DEOXY-MANNO-OCTULOSONATE CYTIDYLYLTRANSFERASE"/>
    <property type="match status" value="1"/>
</dbReference>
<feature type="active site" description="Proton acceptor" evidence="7">
    <location>
        <position position="60"/>
    </location>
</feature>
<evidence type="ECO:0000313" key="10">
    <source>
        <dbReference type="EMBL" id="PMP70099.1"/>
    </source>
</evidence>
<comment type="similarity">
    <text evidence="8">Belongs to the glycosyltransferase group 1 family.</text>
</comment>
<evidence type="ECO:0000313" key="11">
    <source>
        <dbReference type="Proteomes" id="UP000242881"/>
    </source>
</evidence>
<dbReference type="InterPro" id="IPR007507">
    <property type="entry name" value="Glycos_transf_N"/>
</dbReference>
<comment type="function">
    <text evidence="8">Involved in lipopolysaccharide (LPS) biosynthesis. Catalyzes the transfer of 3-deoxy-D-manno-octulosonate (Kdo) residue(s) from CMP-Kdo to lipid IV(A), the tetraacyldisaccharide-1,4'-bisphosphate precursor of lipid A.</text>
</comment>
<protein>
    <recommendedName>
        <fullName evidence="3 8">3-deoxy-D-manno-octulosonic acid transferase</fullName>
        <shortName evidence="8">Kdo transferase</shortName>
        <ecNumber evidence="2 8">2.4.99.12</ecNumber>
    </recommendedName>
    <alternativeName>
        <fullName evidence="5 8">Lipid IV(A) 3-deoxy-D-manno-octulosonic acid transferase</fullName>
    </alternativeName>
</protein>
<dbReference type="UniPathway" id="UPA00958"/>
<evidence type="ECO:0000256" key="6">
    <source>
        <dbReference type="ARBA" id="ARBA00049183"/>
    </source>
</evidence>
<evidence type="ECO:0000256" key="3">
    <source>
        <dbReference type="ARBA" id="ARBA00019077"/>
    </source>
</evidence>
<dbReference type="EMBL" id="PNIN01000058">
    <property type="protein sequence ID" value="PMP70099.1"/>
    <property type="molecule type" value="Genomic_DNA"/>
</dbReference>
<dbReference type="Pfam" id="PF04413">
    <property type="entry name" value="Glycos_transf_N"/>
    <property type="match status" value="1"/>
</dbReference>
<evidence type="ECO:0000256" key="8">
    <source>
        <dbReference type="RuleBase" id="RU365103"/>
    </source>
</evidence>
<evidence type="ECO:0000256" key="4">
    <source>
        <dbReference type="ARBA" id="ARBA00022679"/>
    </source>
</evidence>
<dbReference type="GO" id="GO:0009244">
    <property type="term" value="P:lipopolysaccharide core region biosynthetic process"/>
    <property type="evidence" value="ECO:0007669"/>
    <property type="project" value="UniProtKB-UniRule"/>
</dbReference>
<dbReference type="InterPro" id="IPR038107">
    <property type="entry name" value="Glycos_transf_N_sf"/>
</dbReference>
<dbReference type="EC" id="2.4.99.12" evidence="2 8"/>
<evidence type="ECO:0000256" key="5">
    <source>
        <dbReference type="ARBA" id="ARBA00031445"/>
    </source>
</evidence>
<gene>
    <name evidence="10" type="ORF">C0187_06000</name>
</gene>
<evidence type="ECO:0000256" key="1">
    <source>
        <dbReference type="ARBA" id="ARBA00004713"/>
    </source>
</evidence>
<dbReference type="AlphaFoldDB" id="A0A2J6WIF3"/>
<evidence type="ECO:0000259" key="9">
    <source>
        <dbReference type="Pfam" id="PF04413"/>
    </source>
</evidence>
<comment type="catalytic activity">
    <reaction evidence="6 8">
        <text>lipid IVA (E. coli) + CMP-3-deoxy-beta-D-manno-octulosonate = alpha-Kdo-(2-&gt;6)-lipid IVA (E. coli) + CMP + H(+)</text>
        <dbReference type="Rhea" id="RHEA:28066"/>
        <dbReference type="ChEBI" id="CHEBI:15378"/>
        <dbReference type="ChEBI" id="CHEBI:58603"/>
        <dbReference type="ChEBI" id="CHEBI:60364"/>
        <dbReference type="ChEBI" id="CHEBI:60377"/>
        <dbReference type="ChEBI" id="CHEBI:85987"/>
        <dbReference type="EC" id="2.4.99.12"/>
    </reaction>
</comment>
<dbReference type="Proteomes" id="UP000242881">
    <property type="component" value="Unassembled WGS sequence"/>
</dbReference>
<feature type="transmembrane region" description="Helical" evidence="8">
    <location>
        <begin position="6"/>
        <end position="25"/>
    </location>
</feature>
<evidence type="ECO:0000256" key="2">
    <source>
        <dbReference type="ARBA" id="ARBA00012621"/>
    </source>
</evidence>
<keyword evidence="8" id="KW-1133">Transmembrane helix</keyword>
<keyword evidence="8" id="KW-0448">Lipopolysaccharide biosynthesis</keyword>
<dbReference type="GO" id="GO:0043842">
    <property type="term" value="F:Kdo transferase activity"/>
    <property type="evidence" value="ECO:0007669"/>
    <property type="project" value="UniProtKB-EC"/>
</dbReference>
<keyword evidence="8" id="KW-0812">Transmembrane</keyword>
<dbReference type="PANTHER" id="PTHR42755:SF1">
    <property type="entry name" value="3-DEOXY-D-MANNO-OCTULOSONIC ACID TRANSFERASE, MITOCHONDRIAL-RELATED"/>
    <property type="match status" value="1"/>
</dbReference>
<proteinExistence type="inferred from homology"/>
<comment type="subcellular location">
    <subcellularLocation>
        <location evidence="8">Cell membrane</location>
    </subcellularLocation>
</comment>
<keyword evidence="4 8" id="KW-0808">Transferase</keyword>
<accession>A0A2J6WIF3</accession>
<sequence>MLSFIYNVILLLLIPIIIPLGYIIAYRKGEYKDYFERIGFIKIDKTIKKSIWIHCASVGEVRSIKTLYGAIRREFPDLSIIISTTTATGKRIAIEELQPDLSILLPIENRWAISYLLDILQCKLFIIVDTEIWPNLINTVHKKIPLILINGRISDRSFKRYKMLKFIFKPLLNKFTKIFTKSPEDTDKFKELLNSEYKLVTLGNIKFLNFSRPQDLGIIPPNKRILVAASTHEGEEELVIDAFLDIIDLDIFDQLIIAPRHLNRIDSVKDLCTKKGLKICTLTKYNSDVDAVIVDRFGSLEYLYSLSLKIFVGGSIVNIGGHNIFEALQFKKVIAIGPHMQNFQEIFTLALKYNVVKVIENKKELIDYLKSQYNNADFENFFKALDFSSREKLKPIIEEIRDAVD</sequence>
<keyword evidence="8" id="KW-1003">Cell membrane</keyword>